<comment type="caution">
    <text evidence="1">The sequence shown here is derived from an EMBL/GenBank/DDBJ whole genome shotgun (WGS) entry which is preliminary data.</text>
</comment>
<reference evidence="2" key="1">
    <citation type="submission" date="2017-10" db="EMBL/GenBank/DDBJ databases">
        <title>Rapid genome shrinkage in a self-fertile nematode reveals novel sperm competition proteins.</title>
        <authorList>
            <person name="Yin D."/>
            <person name="Schwarz E.M."/>
            <person name="Thomas C.G."/>
            <person name="Felde R.L."/>
            <person name="Korf I.F."/>
            <person name="Cutter A.D."/>
            <person name="Schartner C.M."/>
            <person name="Ralston E.J."/>
            <person name="Meyer B.J."/>
            <person name="Haag E.S."/>
        </authorList>
    </citation>
    <scope>NUCLEOTIDE SEQUENCE [LARGE SCALE GENOMIC DNA]</scope>
    <source>
        <strain evidence="2">JU1422</strain>
    </source>
</reference>
<dbReference type="STRING" id="1611254.A0A2G5V9D5"/>
<dbReference type="EMBL" id="PDUG01000002">
    <property type="protein sequence ID" value="PIC48350.1"/>
    <property type="molecule type" value="Genomic_DNA"/>
</dbReference>
<organism evidence="1 2">
    <name type="scientific">Caenorhabditis nigoni</name>
    <dbReference type="NCBI Taxonomy" id="1611254"/>
    <lineage>
        <taxon>Eukaryota</taxon>
        <taxon>Metazoa</taxon>
        <taxon>Ecdysozoa</taxon>
        <taxon>Nematoda</taxon>
        <taxon>Chromadorea</taxon>
        <taxon>Rhabditida</taxon>
        <taxon>Rhabditina</taxon>
        <taxon>Rhabditomorpha</taxon>
        <taxon>Rhabditoidea</taxon>
        <taxon>Rhabditidae</taxon>
        <taxon>Peloderinae</taxon>
        <taxon>Caenorhabditis</taxon>
    </lineage>
</organism>
<name>A0A2G5V9D5_9PELO</name>
<dbReference type="Proteomes" id="UP000230233">
    <property type="component" value="Chromosome II"/>
</dbReference>
<dbReference type="AlphaFoldDB" id="A0A2G5V9D5"/>
<evidence type="ECO:0000313" key="1">
    <source>
        <dbReference type="EMBL" id="PIC48350.1"/>
    </source>
</evidence>
<dbReference type="OrthoDB" id="10441774at2759"/>
<accession>A0A2G5V9D5</accession>
<evidence type="ECO:0000313" key="2">
    <source>
        <dbReference type="Proteomes" id="UP000230233"/>
    </source>
</evidence>
<gene>
    <name evidence="1" type="primary">Cnig_chr_II.g7356</name>
    <name evidence="1" type="ORF">B9Z55_007356</name>
</gene>
<protein>
    <submittedName>
        <fullName evidence="1">Uncharacterized protein</fullName>
    </submittedName>
</protein>
<sequence length="116" mass="13298">MLRTVPRTPRVVALPAGSLAKMAKNYAPFSVRNSFQVGTINSNGLEVAEGQELNAMKVFFNNKPTEFRMFGSPEELWDDVQVYIDFQGNNQYFGLDPSIHYNHTLRIYHNQNKTKE</sequence>
<keyword evidence="2" id="KW-1185">Reference proteome</keyword>
<proteinExistence type="predicted"/>